<dbReference type="EMBL" id="CAJNOG010000501">
    <property type="protein sequence ID" value="CAF1272788.1"/>
    <property type="molecule type" value="Genomic_DNA"/>
</dbReference>
<name>A0A815BKG3_9BILA</name>
<dbReference type="Proteomes" id="UP000663845">
    <property type="component" value="Unassembled WGS sequence"/>
</dbReference>
<dbReference type="Proteomes" id="UP000663844">
    <property type="component" value="Unassembled WGS sequence"/>
</dbReference>
<organism evidence="2 4">
    <name type="scientific">Adineta steineri</name>
    <dbReference type="NCBI Taxonomy" id="433720"/>
    <lineage>
        <taxon>Eukaryota</taxon>
        <taxon>Metazoa</taxon>
        <taxon>Spiralia</taxon>
        <taxon>Gnathifera</taxon>
        <taxon>Rotifera</taxon>
        <taxon>Eurotatoria</taxon>
        <taxon>Bdelloidea</taxon>
        <taxon>Adinetida</taxon>
        <taxon>Adinetidae</taxon>
        <taxon>Adineta</taxon>
    </lineage>
</organism>
<keyword evidence="1" id="KW-0812">Transmembrane</keyword>
<feature type="transmembrane region" description="Helical" evidence="1">
    <location>
        <begin position="83"/>
        <end position="104"/>
    </location>
</feature>
<proteinExistence type="predicted"/>
<sequence>MYRTPSQLQDVFAKIVSNKILDSNHQCWFTQKRWFRNRRLKSTIAKYEHKVNFHTDGILKTIVSNGRELYCELRDDFKANLGFNLIVVTVISSYILTFLGRLFLEYKKDIREEKKMDRDYEFKLRELRPKQISDSQTKKESSVVEKLQVVNKK</sequence>
<evidence type="ECO:0000313" key="2">
    <source>
        <dbReference type="EMBL" id="CAF1272788.1"/>
    </source>
</evidence>
<keyword evidence="1" id="KW-1133">Transmembrane helix</keyword>
<protein>
    <submittedName>
        <fullName evidence="2">Uncharacterized protein</fullName>
    </submittedName>
</protein>
<dbReference type="AlphaFoldDB" id="A0A815BKG3"/>
<evidence type="ECO:0000256" key="1">
    <source>
        <dbReference type="SAM" id="Phobius"/>
    </source>
</evidence>
<accession>A0A815BKG3</accession>
<evidence type="ECO:0000313" key="3">
    <source>
        <dbReference type="EMBL" id="CAF3715843.1"/>
    </source>
</evidence>
<gene>
    <name evidence="2" type="ORF">JYZ213_LOCUS30790</name>
    <name evidence="3" type="ORF">OXD698_LOCUS13290</name>
</gene>
<comment type="caution">
    <text evidence="2">The sequence shown here is derived from an EMBL/GenBank/DDBJ whole genome shotgun (WGS) entry which is preliminary data.</text>
</comment>
<dbReference type="EMBL" id="CAJOAZ010000804">
    <property type="protein sequence ID" value="CAF3715843.1"/>
    <property type="molecule type" value="Genomic_DNA"/>
</dbReference>
<keyword evidence="1" id="KW-0472">Membrane</keyword>
<reference evidence="2" key="1">
    <citation type="submission" date="2021-02" db="EMBL/GenBank/DDBJ databases">
        <authorList>
            <person name="Nowell W R."/>
        </authorList>
    </citation>
    <scope>NUCLEOTIDE SEQUENCE</scope>
</reference>
<evidence type="ECO:0000313" key="4">
    <source>
        <dbReference type="Proteomes" id="UP000663845"/>
    </source>
</evidence>